<dbReference type="GeneID" id="43588069"/>
<evidence type="ECO:0000313" key="3">
    <source>
        <dbReference type="Proteomes" id="UP000322225"/>
    </source>
</evidence>
<feature type="compositionally biased region" description="Basic and acidic residues" evidence="1">
    <location>
        <begin position="224"/>
        <end position="235"/>
    </location>
</feature>
<dbReference type="KEGG" id="ksn:43588069"/>
<dbReference type="EMBL" id="CP144062">
    <property type="protein sequence ID" value="WWD22098.1"/>
    <property type="molecule type" value="Genomic_DNA"/>
</dbReference>
<feature type="region of interest" description="Disordered" evidence="1">
    <location>
        <begin position="180"/>
        <end position="305"/>
    </location>
</feature>
<protein>
    <submittedName>
        <fullName evidence="2">Uncharacterized protein</fullName>
    </submittedName>
</protein>
<feature type="region of interest" description="Disordered" evidence="1">
    <location>
        <begin position="322"/>
        <end position="397"/>
    </location>
</feature>
<feature type="region of interest" description="Disordered" evidence="1">
    <location>
        <begin position="1"/>
        <end position="121"/>
    </location>
</feature>
<name>A0AAJ8LNQ5_9TREE</name>
<organism evidence="2 3">
    <name type="scientific">Kwoniella shandongensis</name>
    <dbReference type="NCBI Taxonomy" id="1734106"/>
    <lineage>
        <taxon>Eukaryota</taxon>
        <taxon>Fungi</taxon>
        <taxon>Dikarya</taxon>
        <taxon>Basidiomycota</taxon>
        <taxon>Agaricomycotina</taxon>
        <taxon>Tremellomycetes</taxon>
        <taxon>Tremellales</taxon>
        <taxon>Cryptococcaceae</taxon>
        <taxon>Kwoniella</taxon>
    </lineage>
</organism>
<dbReference type="RefSeq" id="XP_065823941.1">
    <property type="nucleotide sequence ID" value="XM_065967869.1"/>
</dbReference>
<feature type="compositionally biased region" description="Polar residues" evidence="1">
    <location>
        <begin position="260"/>
        <end position="278"/>
    </location>
</feature>
<dbReference type="Proteomes" id="UP000322225">
    <property type="component" value="Chromosome 12"/>
</dbReference>
<reference evidence="2" key="2">
    <citation type="submission" date="2024-01" db="EMBL/GenBank/DDBJ databases">
        <title>Comparative genomics of Cryptococcus and Kwoniella reveals pathogenesis evolution and contrasting modes of karyotype evolution via chromosome fusion or intercentromeric recombination.</title>
        <authorList>
            <person name="Coelho M.A."/>
            <person name="David-Palma M."/>
            <person name="Shea T."/>
            <person name="Bowers K."/>
            <person name="McGinley-Smith S."/>
            <person name="Mohammad A.W."/>
            <person name="Gnirke A."/>
            <person name="Yurkov A.M."/>
            <person name="Nowrousian M."/>
            <person name="Sun S."/>
            <person name="Cuomo C.A."/>
            <person name="Heitman J."/>
        </authorList>
    </citation>
    <scope>NUCLEOTIDE SEQUENCE</scope>
    <source>
        <strain evidence="2">CBS 12478</strain>
    </source>
</reference>
<reference evidence="2" key="1">
    <citation type="submission" date="2017-08" db="EMBL/GenBank/DDBJ databases">
        <authorList>
            <person name="Cuomo C."/>
            <person name="Billmyre B."/>
            <person name="Heitman J."/>
        </authorList>
    </citation>
    <scope>NUCLEOTIDE SEQUENCE</scope>
    <source>
        <strain evidence="2">CBS 12478</strain>
    </source>
</reference>
<gene>
    <name evidence="2" type="ORF">CI109_106587</name>
</gene>
<proteinExistence type="predicted"/>
<dbReference type="AlphaFoldDB" id="A0AAJ8LNQ5"/>
<keyword evidence="3" id="KW-1185">Reference proteome</keyword>
<sequence>MRTSPTLYLVTPPPTLPPTRLSSVAPQNYPRLATTNSSWLHLPPILSSEYRPGEEQEEEEDGSNPPRPDKRRRVNKGGKAFDVLHSPNKDSSVRSAESSASPPHSTALAVPPSRAGRLAPIKPIGFAASREARREDGIEGSAIPSPVVMGFDFKAIDEDQLKTVRDTISIKEQQQALIAARRRGVTGSTPNTPKEISFKGWTPKDQTEGRESAAPSSGGGGVGTRREKTRDKVEKMSIVTSTTDKDVVPGSKSAPLNKGLASQQASPREPPSGSQTSIPPHILPPLQGYGHHQNGMTDPRTAPLAHTRNGEEHEFARQQGPYYNLSHHRSHGRPYESSGVPHSARASISHERRNFTLPSGSGNSNLHPPSGSRYEGASPRVVSAPHSGSPSSPPGRETFLAPFNQLYDLLSQTDSLRYTLQDLLHRYEGAYQSQLNAMADFKSTASAAGTLLGNLQQSADSLKEMVRYEVERSGYAEKREVEELRERLRRMEEKMEK</sequence>
<feature type="compositionally biased region" description="Low complexity" evidence="1">
    <location>
        <begin position="1"/>
        <end position="10"/>
    </location>
</feature>
<evidence type="ECO:0000256" key="1">
    <source>
        <dbReference type="SAM" id="MobiDB-lite"/>
    </source>
</evidence>
<accession>A0AAJ8LNQ5</accession>
<evidence type="ECO:0000313" key="2">
    <source>
        <dbReference type="EMBL" id="WWD22098.1"/>
    </source>
</evidence>
<feature type="compositionally biased region" description="Polar residues" evidence="1">
    <location>
        <begin position="356"/>
        <end position="367"/>
    </location>
</feature>